<reference evidence="2" key="2">
    <citation type="submission" date="2020-05" db="UniProtKB">
        <authorList>
            <consortium name="EnsemblMetazoa"/>
        </authorList>
    </citation>
    <scope>IDENTIFICATION</scope>
</reference>
<dbReference type="AlphaFoldDB" id="A0A084VP34"/>
<evidence type="ECO:0000313" key="2">
    <source>
        <dbReference type="EnsemblMetazoa" id="ASIC007420-PA"/>
    </source>
</evidence>
<name>A0A084VP34_ANOSI</name>
<dbReference type="EMBL" id="KE524999">
    <property type="protein sequence ID" value="KFB39728.1"/>
    <property type="molecule type" value="Genomic_DNA"/>
</dbReference>
<protein>
    <submittedName>
        <fullName evidence="1 2">Uncharacterized protein</fullName>
    </submittedName>
</protein>
<dbReference type="VEuPathDB" id="VectorBase:ASIC007420"/>
<organism evidence="1">
    <name type="scientific">Anopheles sinensis</name>
    <name type="common">Mosquito</name>
    <dbReference type="NCBI Taxonomy" id="74873"/>
    <lineage>
        <taxon>Eukaryota</taxon>
        <taxon>Metazoa</taxon>
        <taxon>Ecdysozoa</taxon>
        <taxon>Arthropoda</taxon>
        <taxon>Hexapoda</taxon>
        <taxon>Insecta</taxon>
        <taxon>Pterygota</taxon>
        <taxon>Neoptera</taxon>
        <taxon>Endopterygota</taxon>
        <taxon>Diptera</taxon>
        <taxon>Nematocera</taxon>
        <taxon>Culicoidea</taxon>
        <taxon>Culicidae</taxon>
        <taxon>Anophelinae</taxon>
        <taxon>Anopheles</taxon>
    </lineage>
</organism>
<evidence type="ECO:0000313" key="1">
    <source>
        <dbReference type="EMBL" id="KFB39728.1"/>
    </source>
</evidence>
<sequence>MLPFAWHLYVCCCGCPRKGHDDRRRHVGWQRRIELRDSGGVKGRSRRIDRVCVGVPYWNVERIKSVRMLLVRIPTRPQHQQPVVYEFKFADASATIVPIYQKSEDSESSITLQCNSAVLIA</sequence>
<reference evidence="1 3" key="1">
    <citation type="journal article" date="2014" name="BMC Genomics">
        <title>Genome sequence of Anopheles sinensis provides insight into genetics basis of mosquito competence for malaria parasites.</title>
        <authorList>
            <person name="Zhou D."/>
            <person name="Zhang D."/>
            <person name="Ding G."/>
            <person name="Shi L."/>
            <person name="Hou Q."/>
            <person name="Ye Y."/>
            <person name="Xu Y."/>
            <person name="Zhou H."/>
            <person name="Xiong C."/>
            <person name="Li S."/>
            <person name="Yu J."/>
            <person name="Hong S."/>
            <person name="Yu X."/>
            <person name="Zou P."/>
            <person name="Chen C."/>
            <person name="Chang X."/>
            <person name="Wang W."/>
            <person name="Lv Y."/>
            <person name="Sun Y."/>
            <person name="Ma L."/>
            <person name="Shen B."/>
            <person name="Zhu C."/>
        </authorList>
    </citation>
    <scope>NUCLEOTIDE SEQUENCE [LARGE SCALE GENOMIC DNA]</scope>
</reference>
<evidence type="ECO:0000313" key="3">
    <source>
        <dbReference type="Proteomes" id="UP000030765"/>
    </source>
</evidence>
<proteinExistence type="predicted"/>
<dbReference type="Proteomes" id="UP000030765">
    <property type="component" value="Unassembled WGS sequence"/>
</dbReference>
<dbReference type="EMBL" id="ATLV01014972">
    <property type="status" value="NOT_ANNOTATED_CDS"/>
    <property type="molecule type" value="Genomic_DNA"/>
</dbReference>
<keyword evidence="3" id="KW-1185">Reference proteome</keyword>
<accession>A0A084VP34</accession>
<dbReference type="EnsemblMetazoa" id="ASIC007420-RA">
    <property type="protein sequence ID" value="ASIC007420-PA"/>
    <property type="gene ID" value="ASIC007420"/>
</dbReference>
<gene>
    <name evidence="1" type="ORF">ZHAS_00007420</name>
</gene>